<feature type="region of interest" description="Disordered" evidence="7">
    <location>
        <begin position="904"/>
        <end position="926"/>
    </location>
</feature>
<feature type="compositionally biased region" description="Basic residues" evidence="7">
    <location>
        <begin position="1858"/>
        <end position="1868"/>
    </location>
</feature>
<evidence type="ECO:0000256" key="7">
    <source>
        <dbReference type="SAM" id="MobiDB-lite"/>
    </source>
</evidence>
<dbReference type="GO" id="GO:0005886">
    <property type="term" value="C:plasma membrane"/>
    <property type="evidence" value="ECO:0007669"/>
    <property type="project" value="TreeGrafter"/>
</dbReference>
<keyword evidence="5 8" id="KW-1133">Transmembrane helix</keyword>
<evidence type="ECO:0008006" key="14">
    <source>
        <dbReference type="Google" id="ProtNLM"/>
    </source>
</evidence>
<evidence type="ECO:0000259" key="10">
    <source>
        <dbReference type="Pfam" id="PF13967"/>
    </source>
</evidence>
<feature type="transmembrane region" description="Helical" evidence="8">
    <location>
        <begin position="555"/>
        <end position="579"/>
    </location>
</feature>
<feature type="compositionally biased region" description="Basic residues" evidence="7">
    <location>
        <begin position="1537"/>
        <end position="1553"/>
    </location>
</feature>
<comment type="subcellular location">
    <subcellularLocation>
        <location evidence="1">Membrane</location>
        <topology evidence="1">Multi-pass membrane protein</topology>
    </subcellularLocation>
</comment>
<feature type="region of interest" description="Disordered" evidence="7">
    <location>
        <begin position="1141"/>
        <end position="1238"/>
    </location>
</feature>
<dbReference type="Pfam" id="PF13967">
    <property type="entry name" value="RSN1_TM"/>
    <property type="match status" value="1"/>
</dbReference>
<evidence type="ECO:0000313" key="12">
    <source>
        <dbReference type="EMBL" id="RKP38958.1"/>
    </source>
</evidence>
<protein>
    <recommendedName>
        <fullName evidence="14">DUF221-domain-containing protein</fullName>
    </recommendedName>
</protein>
<feature type="compositionally biased region" description="Basic and acidic residues" evidence="7">
    <location>
        <begin position="960"/>
        <end position="969"/>
    </location>
</feature>
<accession>A0A4P9ZZT5</accession>
<proteinExistence type="inferred from homology"/>
<evidence type="ECO:0000256" key="8">
    <source>
        <dbReference type="SAM" id="Phobius"/>
    </source>
</evidence>
<dbReference type="Proteomes" id="UP000268162">
    <property type="component" value="Unassembled WGS sequence"/>
</dbReference>
<feature type="transmembrane region" description="Helical" evidence="8">
    <location>
        <begin position="502"/>
        <end position="522"/>
    </location>
</feature>
<name>A0A4P9ZZT5_9FUNG</name>
<keyword evidence="3" id="KW-0813">Transport</keyword>
<evidence type="ECO:0000256" key="5">
    <source>
        <dbReference type="ARBA" id="ARBA00022989"/>
    </source>
</evidence>
<dbReference type="InterPro" id="IPR032880">
    <property type="entry name" value="CSC1/OSCA1-like_N"/>
</dbReference>
<dbReference type="EMBL" id="ML002313">
    <property type="protein sequence ID" value="RKP38958.1"/>
    <property type="molecule type" value="Genomic_DNA"/>
</dbReference>
<feature type="transmembrane region" description="Helical" evidence="8">
    <location>
        <begin position="132"/>
        <end position="152"/>
    </location>
</feature>
<feature type="compositionally biased region" description="Gly residues" evidence="7">
    <location>
        <begin position="1555"/>
        <end position="1566"/>
    </location>
</feature>
<comment type="similarity">
    <text evidence="2">Belongs to the CSC1 (TC 1.A.17) family.</text>
</comment>
<feature type="transmembrane region" description="Helical" evidence="8">
    <location>
        <begin position="627"/>
        <end position="652"/>
    </location>
</feature>
<feature type="compositionally biased region" description="Basic residues" evidence="7">
    <location>
        <begin position="1598"/>
        <end position="1612"/>
    </location>
</feature>
<organism evidence="12 13">
    <name type="scientific">Dimargaris cristalligena</name>
    <dbReference type="NCBI Taxonomy" id="215637"/>
    <lineage>
        <taxon>Eukaryota</taxon>
        <taxon>Fungi</taxon>
        <taxon>Fungi incertae sedis</taxon>
        <taxon>Zoopagomycota</taxon>
        <taxon>Kickxellomycotina</taxon>
        <taxon>Dimargaritomycetes</taxon>
        <taxon>Dimargaritales</taxon>
        <taxon>Dimargaritaceae</taxon>
        <taxon>Dimargaris</taxon>
    </lineage>
</organism>
<dbReference type="Pfam" id="PF14703">
    <property type="entry name" value="PHM7_cyt"/>
    <property type="match status" value="1"/>
</dbReference>
<evidence type="ECO:0000259" key="11">
    <source>
        <dbReference type="Pfam" id="PF14703"/>
    </source>
</evidence>
<feature type="region of interest" description="Disordered" evidence="7">
    <location>
        <begin position="1794"/>
        <end position="1888"/>
    </location>
</feature>
<feature type="compositionally biased region" description="Polar residues" evidence="7">
    <location>
        <begin position="970"/>
        <end position="982"/>
    </location>
</feature>
<evidence type="ECO:0000256" key="1">
    <source>
        <dbReference type="ARBA" id="ARBA00004141"/>
    </source>
</evidence>
<feature type="compositionally biased region" description="Basic residues" evidence="7">
    <location>
        <begin position="753"/>
        <end position="763"/>
    </location>
</feature>
<dbReference type="InterPro" id="IPR045122">
    <property type="entry name" value="Csc1-like"/>
</dbReference>
<feature type="transmembrane region" description="Helical" evidence="8">
    <location>
        <begin position="459"/>
        <end position="481"/>
    </location>
</feature>
<dbReference type="Pfam" id="PF02714">
    <property type="entry name" value="RSN1_7TM"/>
    <property type="match status" value="1"/>
</dbReference>
<feature type="transmembrane region" description="Helical" evidence="8">
    <location>
        <begin position="415"/>
        <end position="439"/>
    </location>
</feature>
<keyword evidence="4 8" id="KW-0812">Transmembrane</keyword>
<feature type="region of interest" description="Disordered" evidence="7">
    <location>
        <begin position="1253"/>
        <end position="1281"/>
    </location>
</feature>
<dbReference type="PANTHER" id="PTHR13018">
    <property type="entry name" value="PROBABLE MEMBRANE PROTEIN DUF221-RELATED"/>
    <property type="match status" value="1"/>
</dbReference>
<feature type="transmembrane region" description="Helical" evidence="8">
    <location>
        <begin position="600"/>
        <end position="621"/>
    </location>
</feature>
<dbReference type="STRING" id="215637.A0A4P9ZZT5"/>
<feature type="compositionally biased region" description="Polar residues" evidence="7">
    <location>
        <begin position="1154"/>
        <end position="1169"/>
    </location>
</feature>
<feature type="domain" description="CSC1/OSCA1-like 7TM region" evidence="9">
    <location>
        <begin position="413"/>
        <end position="684"/>
    </location>
</feature>
<evidence type="ECO:0000256" key="4">
    <source>
        <dbReference type="ARBA" id="ARBA00022692"/>
    </source>
</evidence>
<gene>
    <name evidence="12" type="ORF">BJ085DRAFT_29644</name>
</gene>
<feature type="domain" description="CSC1/OSCA1-like cytosolic" evidence="11">
    <location>
        <begin position="175"/>
        <end position="402"/>
    </location>
</feature>
<evidence type="ECO:0000256" key="3">
    <source>
        <dbReference type="ARBA" id="ARBA00022448"/>
    </source>
</evidence>
<feature type="compositionally biased region" description="Basic residues" evidence="7">
    <location>
        <begin position="1184"/>
        <end position="1194"/>
    </location>
</feature>
<feature type="transmembrane region" description="Helical" evidence="8">
    <location>
        <begin position="664"/>
        <end position="686"/>
    </location>
</feature>
<keyword evidence="6 8" id="KW-0472">Membrane</keyword>
<feature type="domain" description="CSC1/OSCA1-like N-terminal transmembrane" evidence="10">
    <location>
        <begin position="51"/>
        <end position="153"/>
    </location>
</feature>
<dbReference type="GO" id="GO:0005227">
    <property type="term" value="F:calcium-activated cation channel activity"/>
    <property type="evidence" value="ECO:0007669"/>
    <property type="project" value="InterPro"/>
</dbReference>
<dbReference type="InterPro" id="IPR027815">
    <property type="entry name" value="CSC1/OSCA1-like_cyt"/>
</dbReference>
<dbReference type="PANTHER" id="PTHR13018:SF5">
    <property type="entry name" value="RE44586P"/>
    <property type="match status" value="1"/>
</dbReference>
<feature type="compositionally biased region" description="Polar residues" evidence="7">
    <location>
        <begin position="1875"/>
        <end position="1888"/>
    </location>
</feature>
<evidence type="ECO:0000259" key="9">
    <source>
        <dbReference type="Pfam" id="PF02714"/>
    </source>
</evidence>
<feature type="compositionally biased region" description="Polar residues" evidence="7">
    <location>
        <begin position="764"/>
        <end position="780"/>
    </location>
</feature>
<keyword evidence="13" id="KW-1185">Reference proteome</keyword>
<reference evidence="13" key="1">
    <citation type="journal article" date="2018" name="Nat. Microbiol.">
        <title>Leveraging single-cell genomics to expand the fungal tree of life.</title>
        <authorList>
            <person name="Ahrendt S.R."/>
            <person name="Quandt C.A."/>
            <person name="Ciobanu D."/>
            <person name="Clum A."/>
            <person name="Salamov A."/>
            <person name="Andreopoulos B."/>
            <person name="Cheng J.F."/>
            <person name="Woyke T."/>
            <person name="Pelin A."/>
            <person name="Henrissat B."/>
            <person name="Reynolds N.K."/>
            <person name="Benny G.L."/>
            <person name="Smith M.E."/>
            <person name="James T.Y."/>
            <person name="Grigoriev I.V."/>
        </authorList>
    </citation>
    <scope>NUCLEOTIDE SEQUENCE [LARGE SCALE GENOMIC DNA]</scope>
    <source>
        <strain evidence="13">RSA 468</strain>
    </source>
</reference>
<feature type="compositionally biased region" description="Polar residues" evidence="7">
    <location>
        <begin position="860"/>
        <end position="873"/>
    </location>
</feature>
<feature type="region of interest" description="Disordered" evidence="7">
    <location>
        <begin position="1749"/>
        <end position="1779"/>
    </location>
</feature>
<feature type="region of interest" description="Disordered" evidence="7">
    <location>
        <begin position="747"/>
        <end position="878"/>
    </location>
</feature>
<evidence type="ECO:0000256" key="6">
    <source>
        <dbReference type="ARBA" id="ARBA00023136"/>
    </source>
</evidence>
<feature type="compositionally biased region" description="Low complexity" evidence="7">
    <location>
        <begin position="795"/>
        <end position="814"/>
    </location>
</feature>
<dbReference type="InterPro" id="IPR003864">
    <property type="entry name" value="CSC1/OSCA1-like_7TM"/>
</dbReference>
<feature type="region of interest" description="Disordered" evidence="7">
    <location>
        <begin position="1536"/>
        <end position="1632"/>
    </location>
</feature>
<feature type="region of interest" description="Disordered" evidence="7">
    <location>
        <begin position="938"/>
        <end position="1016"/>
    </location>
</feature>
<evidence type="ECO:0000256" key="2">
    <source>
        <dbReference type="ARBA" id="ARBA00007779"/>
    </source>
</evidence>
<sequence length="1888" mass="208049">MPSINYSGAVRAAALVVVDPRDIDVGDIIGLNNGSGAAGIPGSPTNVANHTPSLTTQLGWLLPVINTSEMFMLQTVGLDAVMFLRFFKLSIAIFCVLAVPGLCILIPINVVGSNDDSEAFLSMNSMPDASPYLVVHLIFVYVFSLVVYYYLLRYSYHFLALRWHYLLRNAGSVESRSVMVTNIPGYLQNPAMLRKFFQELDIGKVEEVYIVGQSSDLPALVKSRAEHLRKLETMVSKLIGNPCKAPDYDRARLTQLLMTPTPEAAFEERVLTSQWMKPEYQRRAARNPKYNPRPTVRLPTGRWFRRGPRVDGIDYHKERFLEFDRLVRSLRLIRSQAASSGPPPTVAMNVESGITNQNSSVGFVTFEHSTSAHIASQTLTHAKPFACITRLAPEPCNVYWNNLTTKKRSRVTRTILVFIAMVFLTFFWGVPVAFLSSFLSLESLGQHLSFVKDLAEWNSVMQSLFSYTLPSVVMISYFNLLPAIIQKLAEFKGLRVRATMDIFVLSRVFFFQIFNVLLVFTLSSTLWNSLFDIFDDPTQVTKKLASSLPQVAPFFINYIIMLGIGYLPFKLLQVFPMIWTAFRRYLCTTPRDFSEVVAPIYVAWGARYPVPMLVFVITLTYSNISPLILVFGILYFLLGFLFNKYLFLYVYFKYYESSGRVWPYVVRRLVVCMYIYHLLMFGLFSLKDSWVVAILTVPTVAMNSFFFHYINKILTVYGDCVPLYLLRLHQRRREELGRLKAKHLAAQAAATAHPHHHHHHHQSRTSGSSYPNGRRGSNGSSDHDPLLPKGGDFGDGPAPAGVVVPPRDNSSNSDPSEDNTYTEGKQPPVDHLSAEKKGGAQDYLQPLQRSPSHPPDGVKTTESSVFDSTTSTAPRERSSISASLLDGLKNVYRTHSTPVSKFFGVHRPNGGGGDESGAPAAAPASDLESAWTDEIAAVTTNSPPPPRPTIRSTLTNHNNGNDHPEDITHPNDTSPSTAQSSPRIAPHPDDDDDDDNVPASAIPPSHPPLPQFEDEHQRPTQFDFGYEDHHKYGYKMLLISMWYKIVDHFSQALPSYFLNMTDLERVKWLESLVVAEEEGKPYEFTTNLNARPSMSSEFPPPEMVMGGGGVDHHTSGLADASGGEPPSFLNLPNQADLAVNADGADDDGPFDTELSPNLVPSATSPSPHTFRQMLLMRSKSMPGSRKRSFRHRLGYGKGGGDDRLSLRHPASDQNLGRRFMNSTDGNGGPEPRNSNVHSHLGFRRWGMSAASLPAAGGRNSYGDGIDGTTPSPAQHHRNPSTQSQYPLHFLNQLFHNKPSVRRSQASRYRSRLRYLSGTTMPSTSIRFLDPDVIIPVPDYARDPSTVSDPHLVLPPLDSDFRPYYGGGGGAGMSNLNSPITPMGSTTLLPTSPAPSSARNSFCERASYLNLHIDGSGMGGGGGDQTSGANNNKSLDLRRRTAGLEFFPPNHPYSRRYLLNMQNYDQDQYDLLPDKYTDYNESPMELVHGILDSGIRSYQHPCIVGKLPELWLPTGKGEFDQLVRAALPLDPVTYLKDRLRRRRSSQRNKKKNARHGSGGATGAGGTGEETTDGEETDGPGNYESDAGGSIGGGWLSRRNSAKSNRRFLRHRSRPSTDSMGGGGPSPTPLAPKRAATTSAIPNMIPSAASSHHHHHHHDTIMMAASTISLPTIFYPLAAEGRETLAYGSGHPHESGGGPGAATYWETASPISAHTSPKVRETNYYSSTDDAFSTILTAGLGAVPYIHRADTDPTAAGGGGGHRNNNNNNNNGGGGSAGHHPSTYFSNLHSCYFPVDSSSHDNNGHGGSGGSPQEGKEDLPPPHHNYHHHRHSPSDPDAQLDNASLQSEPRTDYDLDPFALRHHLHRRAIRPTHDNHQGGSSPSADSSPNL</sequence>
<evidence type="ECO:0000313" key="13">
    <source>
        <dbReference type="Proteomes" id="UP000268162"/>
    </source>
</evidence>
<feature type="transmembrane region" description="Helical" evidence="8">
    <location>
        <begin position="91"/>
        <end position="112"/>
    </location>
</feature>